<dbReference type="EMBL" id="CP068393">
    <property type="protein sequence ID" value="QUC67623.1"/>
    <property type="molecule type" value="Genomic_DNA"/>
</dbReference>
<protein>
    <submittedName>
        <fullName evidence="1">Uncharacterized protein</fullName>
    </submittedName>
</protein>
<reference evidence="1" key="1">
    <citation type="submission" date="2021-01" db="EMBL/GenBank/DDBJ databases">
        <title>Complete genome sequence of Clostridiales bacterium R-7.</title>
        <authorList>
            <person name="Mahoney-Kurpe S.C."/>
            <person name="Palevich N."/>
            <person name="Koike S."/>
            <person name="Moon C.D."/>
            <person name="Attwood G.T."/>
        </authorList>
    </citation>
    <scope>NUCLEOTIDE SEQUENCE</scope>
    <source>
        <strain evidence="1">R-7</strain>
    </source>
</reference>
<evidence type="ECO:0000313" key="2">
    <source>
        <dbReference type="Proteomes" id="UP000682782"/>
    </source>
</evidence>
<sequence length="83" mass="9513">MMAMTTMSNNTVKMMGLEGSRRNARRSIISNLMAKIGVFLRSRLQAGSETRWNHTRNESEELLHQARCMGWAVNSVLNTRRIC</sequence>
<evidence type="ECO:0000313" key="1">
    <source>
        <dbReference type="EMBL" id="QUC67623.1"/>
    </source>
</evidence>
<accession>A0AC61N8N8</accession>
<keyword evidence="2" id="KW-1185">Reference proteome</keyword>
<proteinExistence type="predicted"/>
<dbReference type="Proteomes" id="UP000682782">
    <property type="component" value="Chromosome"/>
</dbReference>
<name>A0AC61N8N8_9FIRM</name>
<organism evidence="1 2">
    <name type="scientific">Aristaeella hokkaidonensis</name>
    <dbReference type="NCBI Taxonomy" id="3046382"/>
    <lineage>
        <taxon>Bacteria</taxon>
        <taxon>Bacillati</taxon>
        <taxon>Bacillota</taxon>
        <taxon>Clostridia</taxon>
        <taxon>Eubacteriales</taxon>
        <taxon>Aristaeellaceae</taxon>
        <taxon>Aristaeella</taxon>
    </lineage>
</organism>
<gene>
    <name evidence="1" type="ORF">JYE49_02670</name>
</gene>